<dbReference type="OrthoDB" id="10258608at2759"/>
<proteinExistence type="predicted"/>
<feature type="region of interest" description="Disordered" evidence="6">
    <location>
        <begin position="1475"/>
        <end position="1522"/>
    </location>
</feature>
<comment type="caution">
    <text evidence="8">The sequence shown here is derived from an EMBL/GenBank/DDBJ whole genome shotgun (WGS) entry which is preliminary data.</text>
</comment>
<feature type="region of interest" description="Disordered" evidence="6">
    <location>
        <begin position="283"/>
        <end position="313"/>
    </location>
</feature>
<keyword evidence="4" id="KW-0333">Golgi apparatus</keyword>
<keyword evidence="3" id="KW-0813">Transport</keyword>
<accession>A0A5N5T8S1</accession>
<comment type="subcellular location">
    <subcellularLocation>
        <location evidence="2">Endoplasmic reticulum-Golgi intermediate compartment</location>
    </subcellularLocation>
    <subcellularLocation>
        <location evidence="1">Golgi apparatus</location>
        <location evidence="1">cis-Golgi network</location>
    </subcellularLocation>
</comment>
<dbReference type="SMART" id="SM00222">
    <property type="entry name" value="Sec7"/>
    <property type="match status" value="1"/>
</dbReference>
<dbReference type="Gene3D" id="1.10.1000.11">
    <property type="entry name" value="Arf Nucleotide-binding Site Opener,domain 2"/>
    <property type="match status" value="1"/>
</dbReference>
<evidence type="ECO:0000313" key="8">
    <source>
        <dbReference type="EMBL" id="KAB7502892.1"/>
    </source>
</evidence>
<organism evidence="8 9">
    <name type="scientific">Armadillidium nasatum</name>
    <dbReference type="NCBI Taxonomy" id="96803"/>
    <lineage>
        <taxon>Eukaryota</taxon>
        <taxon>Metazoa</taxon>
        <taxon>Ecdysozoa</taxon>
        <taxon>Arthropoda</taxon>
        <taxon>Crustacea</taxon>
        <taxon>Multicrustacea</taxon>
        <taxon>Malacostraca</taxon>
        <taxon>Eumalacostraca</taxon>
        <taxon>Peracarida</taxon>
        <taxon>Isopoda</taxon>
        <taxon>Oniscidea</taxon>
        <taxon>Crinocheta</taxon>
        <taxon>Armadillidiidae</taxon>
        <taxon>Armadillidium</taxon>
    </lineage>
</organism>
<evidence type="ECO:0000256" key="3">
    <source>
        <dbReference type="ARBA" id="ARBA00022448"/>
    </source>
</evidence>
<gene>
    <name evidence="8" type="primary">GBF1</name>
    <name evidence="8" type="ORF">Anas_06237</name>
</gene>
<dbReference type="InterPro" id="IPR023394">
    <property type="entry name" value="Sec7_C_sf"/>
</dbReference>
<dbReference type="GO" id="GO:0032012">
    <property type="term" value="P:regulation of ARF protein signal transduction"/>
    <property type="evidence" value="ECO:0007669"/>
    <property type="project" value="InterPro"/>
</dbReference>
<sequence length="1651" mass="184504">MEPIPRPEQLFDNTQSLPNLYYGRIILGEIPPLLSAVKRTIPRWSSSQQLSCTSAFNLTLKIFNLTSKICKYSYNIFLIHLNIHLNSVGFSLSILELKSYSCVAIFLCSDENHDLEQDPLVLQLRELQMTITHLKNDSYLEPNLFLDPFLAVIRSEDTTGPVTRSALAAVNRMLCYGLIDPNHPSAAAAVESVAAAVTHARFVGTDQGADEVVLWEILSVLRTLILSPVGHLLTNESVCEILNSSFRICFETRLSELLRNCTEDTLRHMIQLLFVRLPQFKNEPQNNQNSSKLKMRARTSSNGLKEKEGRKHSHEVISAAPECEDQANMENGEGNNTALQPSYVIFSDTETSVEPLERLDVSHAHLAPENVETPQEATEGKENLEEVVKGQMLNNQATEEEKEKKETSKEEFINLQGVKFTQEENNENNTKTLVPYSLPCVREVFRFLISLTSPVNSQNTSNMIHTALSLLTVALEVGVEHINHIPSLLSLIKNQLCRNLFMLIKEDAKLPIFMASLRVCTLLFESLRTHLKFQMEMFLSKLTSTIASESANVSYFCKELCLETIIQLWHIPGLITELFLNYDCNLYSSNVFEDLTKLLSKNAFPVQGLYSTNLLSLEALLTVIDIIDSHYPQYSKRKEREKNRGVKQDNVNFMKLNKYPISVVAPPSSGYLLGLGYLQGQTPITPTLKARLCVIGDQEIEREHLLEIKEKKKMLIHGTSLFNSKPEKGIQFLQSNGIIGHSNEDIALFIKENPHLDKKIIGDFVSKKKNVGVLSAFVKSFNFSGLRIDECLRIFLEAFRLPGEAPLISIIIEHFSSHWHSSNGNQFEKDDAAFTLAYAVIMLNVDQHNQNAKKQNIPMTLEQFTNNLRGVNGGKDFDKKMLEEIYCAIHNEEIVMPAEQTGIVKENYEWKLLLKRGNSAEGEYLLTNGNNSFDEDLFALCWSPTIASLSYVFDKSNEDSFLQKALSGFKKCASIAARYSMSDVFDNIVVSLIKFTTLTTIPSDSPEQAAVCFGDNIKAQLASLTVFRLVITHGDNLREGWRNIIELLLQLFKCRILCSALIESEDFVEPTGKVKLQRETPVNIPRTESGIFSSLYSYIALGDSGVGKGLSPEEVKLIEKAKSCIEECHPEKLLAESAFLRYDSLNELLEAMIGAGDANSMGGPSVSSTGKNHGVNVSNEEAVNGLDEYSQAFLLELVVSVLVANKDRAGGIWPKIKDHIYSLLMGAAAVERHFLLERCIVAVLKIAKVLLRRPELANPILQSLRMLLLLRPYVLKSASLQIVSGIYEVLSVNSDHIQDPSDWAILFALLECSGAGAKPPPIISPNDYPMENGDLCARSVPNPLNEFDQVLDLDSESNKTSAQNPPQGTDAGVNSSPKLSRGPSPETIQNPGGWILVGKEGEIEPMPVKSMSINEWDIVHQRVLGEHKPEALVKAVDTLAFLVRERHITATSLPYVVQTCRTFVEATLNGAVKLEKTKVEQKPQSRHRSNRKKDEKGTSSGKTPKSPTSNRSISPDVDGASSDFEEVPISYQQVSEKLLDLMDTLHTSSSHILNMKGEERLGQPELSPISPSTKELSISLWHQSLCPLLQGIARYCCDQRNTKIDLIFLQKIIKNPKSNKPKKIRNTSKINIPSKYLPQQIEQPIGKQKKK</sequence>
<keyword evidence="9" id="KW-1185">Reference proteome</keyword>
<evidence type="ECO:0000256" key="2">
    <source>
        <dbReference type="ARBA" id="ARBA00004399"/>
    </source>
</evidence>
<feature type="compositionally biased region" description="Polar residues" evidence="6">
    <location>
        <begin position="1358"/>
        <end position="1378"/>
    </location>
</feature>
<feature type="compositionally biased region" description="Low complexity" evidence="6">
    <location>
        <begin position="1498"/>
        <end position="1509"/>
    </location>
</feature>
<dbReference type="InterPro" id="IPR035999">
    <property type="entry name" value="Sec7_dom_sf"/>
</dbReference>
<evidence type="ECO:0000313" key="9">
    <source>
        <dbReference type="Proteomes" id="UP000326759"/>
    </source>
</evidence>
<dbReference type="PROSITE" id="PS50190">
    <property type="entry name" value="SEC7"/>
    <property type="match status" value="1"/>
</dbReference>
<dbReference type="FunFam" id="1.10.1000.11:FF:000007">
    <property type="entry name" value="Golgi-specific brefeldin A-resistance guanine nucleotide exchange factor 1"/>
    <property type="match status" value="1"/>
</dbReference>
<evidence type="ECO:0000256" key="4">
    <source>
        <dbReference type="ARBA" id="ARBA00023034"/>
    </source>
</evidence>
<dbReference type="GO" id="GO:0005085">
    <property type="term" value="F:guanyl-nucleotide exchange factor activity"/>
    <property type="evidence" value="ECO:0007669"/>
    <property type="project" value="InterPro"/>
</dbReference>
<dbReference type="GO" id="GO:0016197">
    <property type="term" value="P:endosomal transport"/>
    <property type="evidence" value="ECO:0007669"/>
    <property type="project" value="UniProtKB-ARBA"/>
</dbReference>
<evidence type="ECO:0000256" key="5">
    <source>
        <dbReference type="SAM" id="Coils"/>
    </source>
</evidence>
<dbReference type="CDD" id="cd00171">
    <property type="entry name" value="Sec7"/>
    <property type="match status" value="1"/>
</dbReference>
<evidence type="ECO:0000256" key="6">
    <source>
        <dbReference type="SAM" id="MobiDB-lite"/>
    </source>
</evidence>
<name>A0A5N5T8S1_9CRUS</name>
<dbReference type="GO" id="GO:0005793">
    <property type="term" value="C:endoplasmic reticulum-Golgi intermediate compartment"/>
    <property type="evidence" value="ECO:0007669"/>
    <property type="project" value="UniProtKB-SubCell"/>
</dbReference>
<feature type="region of interest" description="Disordered" evidence="6">
    <location>
        <begin position="1355"/>
        <end position="1394"/>
    </location>
</feature>
<dbReference type="Pfam" id="PF12783">
    <property type="entry name" value="Sec7-like_HUS"/>
    <property type="match status" value="1"/>
</dbReference>
<keyword evidence="5" id="KW-0175">Coiled coil</keyword>
<dbReference type="EMBL" id="SEYY01006471">
    <property type="protein sequence ID" value="KAB7502892.1"/>
    <property type="molecule type" value="Genomic_DNA"/>
</dbReference>
<dbReference type="PANTHER" id="PTHR10663">
    <property type="entry name" value="GUANYL-NUCLEOTIDE EXCHANGE FACTOR"/>
    <property type="match status" value="1"/>
</dbReference>
<dbReference type="InterPro" id="IPR000904">
    <property type="entry name" value="Sec7_dom"/>
</dbReference>
<evidence type="ECO:0000256" key="1">
    <source>
        <dbReference type="ARBA" id="ARBA00004222"/>
    </source>
</evidence>
<protein>
    <submittedName>
        <fullName evidence="8">Golgi-specific brefeldin A-resistance guanine nucleotide exchange factor 1</fullName>
    </submittedName>
</protein>
<dbReference type="Gene3D" id="1.10.220.20">
    <property type="match status" value="1"/>
</dbReference>
<evidence type="ECO:0000259" key="7">
    <source>
        <dbReference type="PROSITE" id="PS50190"/>
    </source>
</evidence>
<reference evidence="8 9" key="1">
    <citation type="journal article" date="2019" name="PLoS Biol.">
        <title>Sex chromosomes control vertical transmission of feminizing Wolbachia symbionts in an isopod.</title>
        <authorList>
            <person name="Becking T."/>
            <person name="Chebbi M.A."/>
            <person name="Giraud I."/>
            <person name="Moumen B."/>
            <person name="Laverre T."/>
            <person name="Caubet Y."/>
            <person name="Peccoud J."/>
            <person name="Gilbert C."/>
            <person name="Cordaux R."/>
        </authorList>
    </citation>
    <scope>NUCLEOTIDE SEQUENCE [LARGE SCALE GENOMIC DNA]</scope>
    <source>
        <strain evidence="8">ANa2</strain>
        <tissue evidence="8">Whole body excluding digestive tract and cuticle</tissue>
    </source>
</reference>
<dbReference type="Pfam" id="PF01369">
    <property type="entry name" value="Sec7"/>
    <property type="match status" value="1"/>
</dbReference>
<dbReference type="GO" id="GO:0010256">
    <property type="term" value="P:endomembrane system organization"/>
    <property type="evidence" value="ECO:0007669"/>
    <property type="project" value="UniProtKB-ARBA"/>
</dbReference>
<dbReference type="GO" id="GO:0005794">
    <property type="term" value="C:Golgi apparatus"/>
    <property type="evidence" value="ECO:0007669"/>
    <property type="project" value="UniProtKB-SubCell"/>
</dbReference>
<dbReference type="PANTHER" id="PTHR10663:SF388">
    <property type="entry name" value="GOLGI-SPECIFIC BREFELDIN A-RESISTANCE GUANINE NUCLEOTIDE EXCHANGE FACTOR 1"/>
    <property type="match status" value="1"/>
</dbReference>
<dbReference type="SUPFAM" id="SSF48425">
    <property type="entry name" value="Sec7 domain"/>
    <property type="match status" value="1"/>
</dbReference>
<feature type="domain" description="SEC7" evidence="7">
    <location>
        <begin position="704"/>
        <end position="892"/>
    </location>
</feature>
<feature type="coiled-coil region" evidence="5">
    <location>
        <begin position="381"/>
        <end position="415"/>
    </location>
</feature>
<feature type="compositionally biased region" description="Polar residues" evidence="6">
    <location>
        <begin position="283"/>
        <end position="303"/>
    </location>
</feature>
<dbReference type="Proteomes" id="UP000326759">
    <property type="component" value="Unassembled WGS sequence"/>
</dbReference>
<dbReference type="InterPro" id="IPR032691">
    <property type="entry name" value="Mon2/Sec7/BIG1-like_HUS"/>
</dbReference>